<evidence type="ECO:0000313" key="4">
    <source>
        <dbReference type="Proteomes" id="UP000244069"/>
    </source>
</evidence>
<dbReference type="Pfam" id="PF24891">
    <property type="entry name" value="DUF7742"/>
    <property type="match status" value="1"/>
</dbReference>
<keyword evidence="4" id="KW-1185">Reference proteome</keyword>
<accession>A0A2T6AVL1</accession>
<dbReference type="InterPro" id="IPR056644">
    <property type="entry name" value="DUF7742"/>
</dbReference>
<protein>
    <recommendedName>
        <fullName evidence="2">DUF7742 domain-containing protein</fullName>
    </recommendedName>
</protein>
<evidence type="ECO:0000313" key="3">
    <source>
        <dbReference type="EMBL" id="PTX47786.1"/>
    </source>
</evidence>
<feature type="compositionally biased region" description="Low complexity" evidence="1">
    <location>
        <begin position="103"/>
        <end position="122"/>
    </location>
</feature>
<feature type="domain" description="DUF7742" evidence="2">
    <location>
        <begin position="2"/>
        <end position="87"/>
    </location>
</feature>
<proteinExistence type="predicted"/>
<gene>
    <name evidence="3" type="ORF">C8N44_111117</name>
</gene>
<dbReference type="AlphaFoldDB" id="A0A2T6AVL1"/>
<dbReference type="EMBL" id="QBKN01000011">
    <property type="protein sequence ID" value="PTX47786.1"/>
    <property type="molecule type" value="Genomic_DNA"/>
</dbReference>
<name>A0A2T6AVL1_9RHOB</name>
<organism evidence="3 4">
    <name type="scientific">Allosediminivita pacifica</name>
    <dbReference type="NCBI Taxonomy" id="1267769"/>
    <lineage>
        <taxon>Bacteria</taxon>
        <taxon>Pseudomonadati</taxon>
        <taxon>Pseudomonadota</taxon>
        <taxon>Alphaproteobacteria</taxon>
        <taxon>Rhodobacterales</taxon>
        <taxon>Paracoccaceae</taxon>
        <taxon>Allosediminivita</taxon>
    </lineage>
</organism>
<feature type="region of interest" description="Disordered" evidence="1">
    <location>
        <begin position="91"/>
        <end position="122"/>
    </location>
</feature>
<evidence type="ECO:0000259" key="2">
    <source>
        <dbReference type="Pfam" id="PF24891"/>
    </source>
</evidence>
<dbReference type="Proteomes" id="UP000244069">
    <property type="component" value="Unassembled WGS sequence"/>
</dbReference>
<sequence length="122" mass="13092">MRPFTIGDVLCAARYLLLFEPGSRHAAARSLVQRATAADRWRAQRGRAHRCWGNGTLMAAAGLAPLPPTPPLGDPSFLDALCVMLGTLRDKAPQPDAQEMQRRAVGSSSSRRAATSSPHSSQ</sequence>
<reference evidence="3 4" key="1">
    <citation type="submission" date="2018-04" db="EMBL/GenBank/DDBJ databases">
        <title>Genomic Encyclopedia of Archaeal and Bacterial Type Strains, Phase II (KMG-II): from individual species to whole genera.</title>
        <authorList>
            <person name="Goeker M."/>
        </authorList>
    </citation>
    <scope>NUCLEOTIDE SEQUENCE [LARGE SCALE GENOMIC DNA]</scope>
    <source>
        <strain evidence="3 4">DSM 29329</strain>
    </source>
</reference>
<comment type="caution">
    <text evidence="3">The sequence shown here is derived from an EMBL/GenBank/DDBJ whole genome shotgun (WGS) entry which is preliminary data.</text>
</comment>
<evidence type="ECO:0000256" key="1">
    <source>
        <dbReference type="SAM" id="MobiDB-lite"/>
    </source>
</evidence>